<accession>A0A1Y2D6J2</accession>
<dbReference type="AlphaFoldDB" id="A0A1Y2D6J2"/>
<feature type="compositionally biased region" description="Polar residues" evidence="2">
    <location>
        <begin position="121"/>
        <end position="131"/>
    </location>
</feature>
<protein>
    <submittedName>
        <fullName evidence="3">Uncharacterized protein</fullName>
    </submittedName>
</protein>
<feature type="compositionally biased region" description="Low complexity" evidence="2">
    <location>
        <begin position="71"/>
        <end position="97"/>
    </location>
</feature>
<feature type="region of interest" description="Disordered" evidence="2">
    <location>
        <begin position="45"/>
        <end position="155"/>
    </location>
</feature>
<comment type="caution">
    <text evidence="3">The sequence shown here is derived from an EMBL/GenBank/DDBJ whole genome shotgun (WGS) entry which is preliminary data.</text>
</comment>
<name>A0A1Y2D6J2_9FUNG</name>
<evidence type="ECO:0000313" key="4">
    <source>
        <dbReference type="Proteomes" id="UP000193920"/>
    </source>
</evidence>
<dbReference type="EMBL" id="MCOG01000081">
    <property type="protein sequence ID" value="ORY54890.1"/>
    <property type="molecule type" value="Genomic_DNA"/>
</dbReference>
<evidence type="ECO:0000313" key="3">
    <source>
        <dbReference type="EMBL" id="ORY54890.1"/>
    </source>
</evidence>
<evidence type="ECO:0000256" key="2">
    <source>
        <dbReference type="SAM" id="MobiDB-lite"/>
    </source>
</evidence>
<keyword evidence="1" id="KW-0175">Coiled coil</keyword>
<dbReference type="Proteomes" id="UP000193920">
    <property type="component" value="Unassembled WGS sequence"/>
</dbReference>
<organism evidence="3 4">
    <name type="scientific">Neocallimastix californiae</name>
    <dbReference type="NCBI Taxonomy" id="1754190"/>
    <lineage>
        <taxon>Eukaryota</taxon>
        <taxon>Fungi</taxon>
        <taxon>Fungi incertae sedis</taxon>
        <taxon>Chytridiomycota</taxon>
        <taxon>Chytridiomycota incertae sedis</taxon>
        <taxon>Neocallimastigomycetes</taxon>
        <taxon>Neocallimastigales</taxon>
        <taxon>Neocallimastigaceae</taxon>
        <taxon>Neocallimastix</taxon>
    </lineage>
</organism>
<keyword evidence="4" id="KW-1185">Reference proteome</keyword>
<reference evidence="3 4" key="1">
    <citation type="submission" date="2016-08" db="EMBL/GenBank/DDBJ databases">
        <title>A Parts List for Fungal Cellulosomes Revealed by Comparative Genomics.</title>
        <authorList>
            <consortium name="DOE Joint Genome Institute"/>
            <person name="Haitjema C.H."/>
            <person name="Gilmore S.P."/>
            <person name="Henske J.K."/>
            <person name="Solomon K.V."/>
            <person name="De Groot R."/>
            <person name="Kuo A."/>
            <person name="Mondo S.J."/>
            <person name="Salamov A.A."/>
            <person name="Labutti K."/>
            <person name="Zhao Z."/>
            <person name="Chiniquy J."/>
            <person name="Barry K."/>
            <person name="Brewer H.M."/>
            <person name="Purvine S.O."/>
            <person name="Wright A.T."/>
            <person name="Boxma B."/>
            <person name="Van Alen T."/>
            <person name="Hackstein J.H."/>
            <person name="Baker S.E."/>
            <person name="Grigoriev I.V."/>
            <person name="O'Malley M.A."/>
        </authorList>
    </citation>
    <scope>NUCLEOTIDE SEQUENCE [LARGE SCALE GENOMIC DNA]</scope>
    <source>
        <strain evidence="3 4">G1</strain>
    </source>
</reference>
<feature type="coiled-coil region" evidence="1">
    <location>
        <begin position="262"/>
        <end position="388"/>
    </location>
</feature>
<evidence type="ECO:0000256" key="1">
    <source>
        <dbReference type="SAM" id="Coils"/>
    </source>
</evidence>
<proteinExistence type="predicted"/>
<feature type="compositionally biased region" description="Low complexity" evidence="2">
    <location>
        <begin position="104"/>
        <end position="120"/>
    </location>
</feature>
<sequence>MEKVWEFIEEEKVKKIVKDSVDKNSNDLKIGSNYDHKKSNFYESSQVKMYKKREDDKKIVTKNNIEKENSTDFSTPTSASTSTSTNTSTTPSSLYPSLSPPLFPSSSPSFYPSPYSNTTTKISPEKTNNQNKPRKRFYNMILKPRSKSKDNHSSILIDKNNVSKSKEISIIESVNSSTSTLISIPLTTLTEKNNISRNIETSKMEASKNNEINKNEVLKYFNNFISVLSSQSQLTESELEMVLKANTIEDKFNLISYLISKSMEEKDELKQMKNQFKKIKNELEEATNKRAIDTKCIKILTDEKVQLQKENEELKVQLKGYQKDANNMYEYATKILQIKTIEKELLQLKCEKMKNQYEDCKEKADIEIEKLNNKIREEEEEKKVIQGKLDSIIVYISEIEKKQ</sequence>
<gene>
    <name evidence="3" type="ORF">LY90DRAFT_669794</name>
</gene>
<feature type="compositionally biased region" description="Basic and acidic residues" evidence="2">
    <location>
        <begin position="52"/>
        <end position="70"/>
    </location>
</feature>